<evidence type="ECO:0000259" key="8">
    <source>
        <dbReference type="PROSITE" id="PS50928"/>
    </source>
</evidence>
<evidence type="ECO:0000256" key="5">
    <source>
        <dbReference type="ARBA" id="ARBA00022989"/>
    </source>
</evidence>
<feature type="transmembrane region" description="Helical" evidence="7">
    <location>
        <begin position="181"/>
        <end position="204"/>
    </location>
</feature>
<sequence length="258" mass="27133">MSAGAVWDRLRAVIAPLAFGAIFLGAWQWVVTFYDLKPYVVPSPQAIAEQFAGNLDTIASAAGATAKNSLFGLALGVLAALVWAGASSAIRLIREASAPIVMAASVVPIVALAPVLYSMFGQSVQTARIMIAALAAFVPVYINTLRGLQTVAPIHRDLMRVYAASPWQTTKTVTLPGALPFFFTGLGIASSVSVISALVAEYFGGPVDGLGRSITSAVSSSRYALAWAYVIGAVIIGVVFFVATSLVERVTLRRRQAR</sequence>
<dbReference type="OrthoDB" id="3574452at2"/>
<feature type="transmembrane region" description="Helical" evidence="7">
    <location>
        <begin position="224"/>
        <end position="247"/>
    </location>
</feature>
<organism evidence="9 10">
    <name type="scientific">Rarobacter incanus</name>
    <dbReference type="NCBI Taxonomy" id="153494"/>
    <lineage>
        <taxon>Bacteria</taxon>
        <taxon>Bacillati</taxon>
        <taxon>Actinomycetota</taxon>
        <taxon>Actinomycetes</taxon>
        <taxon>Micrococcales</taxon>
        <taxon>Rarobacteraceae</taxon>
        <taxon>Rarobacter</taxon>
    </lineage>
</organism>
<keyword evidence="2 7" id="KW-0813">Transport</keyword>
<dbReference type="GO" id="GO:0005886">
    <property type="term" value="C:plasma membrane"/>
    <property type="evidence" value="ECO:0007669"/>
    <property type="project" value="UniProtKB-SubCell"/>
</dbReference>
<proteinExistence type="inferred from homology"/>
<keyword evidence="5 7" id="KW-1133">Transmembrane helix</keyword>
<feature type="transmembrane region" description="Helical" evidence="7">
    <location>
        <begin position="126"/>
        <end position="145"/>
    </location>
</feature>
<reference evidence="9 10" key="1">
    <citation type="submission" date="2019-06" db="EMBL/GenBank/DDBJ databases">
        <title>Sequencing the genomes of 1000 actinobacteria strains.</title>
        <authorList>
            <person name="Klenk H.-P."/>
        </authorList>
    </citation>
    <scope>NUCLEOTIDE SEQUENCE [LARGE SCALE GENOMIC DNA]</scope>
    <source>
        <strain evidence="9 10">DSM 10596</strain>
    </source>
</reference>
<keyword evidence="10" id="KW-1185">Reference proteome</keyword>
<feature type="transmembrane region" description="Helical" evidence="7">
    <location>
        <begin position="70"/>
        <end position="93"/>
    </location>
</feature>
<protein>
    <submittedName>
        <fullName evidence="9">NitT/TauT family transport system permease protein</fullName>
    </submittedName>
</protein>
<evidence type="ECO:0000256" key="2">
    <source>
        <dbReference type="ARBA" id="ARBA00022448"/>
    </source>
</evidence>
<dbReference type="RefSeq" id="WP_142112730.1">
    <property type="nucleotide sequence ID" value="NZ_BAAATB010000006.1"/>
</dbReference>
<dbReference type="SUPFAM" id="SSF161098">
    <property type="entry name" value="MetI-like"/>
    <property type="match status" value="1"/>
</dbReference>
<dbReference type="EMBL" id="VFNV01000001">
    <property type="protein sequence ID" value="TQK77041.1"/>
    <property type="molecule type" value="Genomic_DNA"/>
</dbReference>
<evidence type="ECO:0000256" key="4">
    <source>
        <dbReference type="ARBA" id="ARBA00022692"/>
    </source>
</evidence>
<dbReference type="Gene3D" id="1.10.3720.10">
    <property type="entry name" value="MetI-like"/>
    <property type="match status" value="1"/>
</dbReference>
<feature type="domain" description="ABC transmembrane type-1" evidence="8">
    <location>
        <begin position="54"/>
        <end position="248"/>
    </location>
</feature>
<evidence type="ECO:0000313" key="10">
    <source>
        <dbReference type="Proteomes" id="UP000316181"/>
    </source>
</evidence>
<dbReference type="GO" id="GO:0055085">
    <property type="term" value="P:transmembrane transport"/>
    <property type="evidence" value="ECO:0007669"/>
    <property type="project" value="InterPro"/>
</dbReference>
<dbReference type="PANTHER" id="PTHR30151">
    <property type="entry name" value="ALKANE SULFONATE ABC TRANSPORTER-RELATED, MEMBRANE SUBUNIT"/>
    <property type="match status" value="1"/>
</dbReference>
<dbReference type="PROSITE" id="PS50928">
    <property type="entry name" value="ABC_TM1"/>
    <property type="match status" value="1"/>
</dbReference>
<evidence type="ECO:0000256" key="6">
    <source>
        <dbReference type="ARBA" id="ARBA00023136"/>
    </source>
</evidence>
<comment type="caution">
    <text evidence="9">The sequence shown here is derived from an EMBL/GenBank/DDBJ whole genome shotgun (WGS) entry which is preliminary data.</text>
</comment>
<keyword evidence="4 7" id="KW-0812">Transmembrane</keyword>
<keyword evidence="3" id="KW-1003">Cell membrane</keyword>
<evidence type="ECO:0000256" key="1">
    <source>
        <dbReference type="ARBA" id="ARBA00004651"/>
    </source>
</evidence>
<accession>A0A542SR02</accession>
<keyword evidence="6 7" id="KW-0472">Membrane</keyword>
<dbReference type="AlphaFoldDB" id="A0A542SR02"/>
<feature type="transmembrane region" description="Helical" evidence="7">
    <location>
        <begin position="100"/>
        <end position="120"/>
    </location>
</feature>
<comment type="similarity">
    <text evidence="7">Belongs to the binding-protein-dependent transport system permease family.</text>
</comment>
<dbReference type="CDD" id="cd06261">
    <property type="entry name" value="TM_PBP2"/>
    <property type="match status" value="1"/>
</dbReference>
<dbReference type="Proteomes" id="UP000316181">
    <property type="component" value="Unassembled WGS sequence"/>
</dbReference>
<evidence type="ECO:0000256" key="7">
    <source>
        <dbReference type="RuleBase" id="RU363032"/>
    </source>
</evidence>
<evidence type="ECO:0000256" key="3">
    <source>
        <dbReference type="ARBA" id="ARBA00022475"/>
    </source>
</evidence>
<name>A0A542SR02_9MICO</name>
<dbReference type="Pfam" id="PF00528">
    <property type="entry name" value="BPD_transp_1"/>
    <property type="match status" value="1"/>
</dbReference>
<gene>
    <name evidence="9" type="ORF">FB389_1756</name>
</gene>
<comment type="subcellular location">
    <subcellularLocation>
        <location evidence="1 7">Cell membrane</location>
        <topology evidence="1 7">Multi-pass membrane protein</topology>
    </subcellularLocation>
</comment>
<feature type="transmembrane region" description="Helical" evidence="7">
    <location>
        <begin position="12"/>
        <end position="30"/>
    </location>
</feature>
<dbReference type="PANTHER" id="PTHR30151:SF41">
    <property type="entry name" value="ABC TRANSPORTER PERMEASE PROTEIN"/>
    <property type="match status" value="1"/>
</dbReference>
<dbReference type="InterPro" id="IPR000515">
    <property type="entry name" value="MetI-like"/>
</dbReference>
<dbReference type="InterPro" id="IPR035906">
    <property type="entry name" value="MetI-like_sf"/>
</dbReference>
<evidence type="ECO:0000313" key="9">
    <source>
        <dbReference type="EMBL" id="TQK77041.1"/>
    </source>
</evidence>